<dbReference type="InterPro" id="IPR036641">
    <property type="entry name" value="HPT_dom_sf"/>
</dbReference>
<feature type="transmembrane region" description="Helical" evidence="17">
    <location>
        <begin position="31"/>
        <end position="52"/>
    </location>
</feature>
<feature type="compositionally biased region" description="Pro residues" evidence="16">
    <location>
        <begin position="865"/>
        <end position="876"/>
    </location>
</feature>
<feature type="modified residue" description="4-aspartylphosphate" evidence="15">
    <location>
        <position position="590"/>
    </location>
</feature>
<sequence length="1014" mass="108055">MAAPAPPPSSGPRTSGPGRRRRTTGWTLGRLLAVGYVIAFLTLAVIGISAYTRIGSLQADVRSVEHTQQVLDRIGVVRSLVKDAERGQRGYVITGQDSYLVPYREATGRLGGEIAALRRMTAGNPRQQESLDRLQQEVQVKLGELAESVRLRQEEGFEAARDLVMTNRGQQSMFAIQSLLNQMRQEETRLLGLRKNASAESAAETRTVILWGSLLSALLVGAAAWWTTRKVTTSVDEVTAAARRVAAGDVGRPAEVHEPLELAQMAEAVNGSVRVIAQARDEALAAAAAKASFLATMSHEIRTPMNAVIGMTDLLLDTELDADQHELAETVRNSGEALLAVINDILDYSKIEAGQLELDDEPFDVHECLESTLALMALAAESKGLELVGDISPDCPRMLRGDVTRIRQVVVNLLSNAVKFTDRGEIVLTADGERLSEREDGPVRLRVAVRDTGIGIPADRMDRLFRSFSQVDSSTTRVYGGTGLGLAISKRLAKAMGGDLEVASEVGAGSTFTLTAVLAGCPECPEPEPPPTAVELAGRAALVVDDNATNRHVLRLQLTGWGMGCTDVGSPGEAVELLASGRAYDVALLDMHMPEMDGEQLAAALRDLPAGRDLPLVLLTSVHWRARGGQQNLFDAVLTKPARSTVLKEKVSGAIARKEAAAPGTEAAGGPREEAVAGSAARRGVLEVLLAEDNPVNQKVAQLMLARLGHRVDTVGNGMEAVEAVRRTSYDVILMDVHMPEMDGLEATRRIRAEQPEARPYIVALTASVLGEDQEACRDAGMDDYLAKPVRAHELGELLERVRPVSGTAPAPAGAPARPPAEAPVEPAEPVAEQEPAAAQAPARGPARPPEGEPAPPDAATAPARRPPQEPGPAGPPSEEAAPERETSIRNRFDELAGPDAGEDDWEMVDYLATSFVSKAPGAVEELEEAVGRGDPKDVEKQAHSLKGSAVNMGATALAELCARLEAQGRAGSLSDTGRTLHAIREELDLVRRTIEGLQSEIGERAAQAANRSQ</sequence>
<evidence type="ECO:0000259" key="19">
    <source>
        <dbReference type="PROSITE" id="PS50110"/>
    </source>
</evidence>
<evidence type="ECO:0000256" key="11">
    <source>
        <dbReference type="ARBA" id="ARBA00022989"/>
    </source>
</evidence>
<evidence type="ECO:0000256" key="13">
    <source>
        <dbReference type="ARBA" id="ARBA00023136"/>
    </source>
</evidence>
<evidence type="ECO:0000256" key="10">
    <source>
        <dbReference type="ARBA" id="ARBA00022840"/>
    </source>
</evidence>
<dbReference type="CDD" id="cd19410">
    <property type="entry name" value="HK9-like_sensor"/>
    <property type="match status" value="1"/>
</dbReference>
<feature type="region of interest" description="Disordered" evidence="16">
    <location>
        <begin position="806"/>
        <end position="886"/>
    </location>
</feature>
<comment type="caution">
    <text evidence="22">The sequence shown here is derived from an EMBL/GenBank/DDBJ whole genome shotgun (WGS) entry which is preliminary data.</text>
</comment>
<dbReference type="InterPro" id="IPR003660">
    <property type="entry name" value="HAMP_dom"/>
</dbReference>
<evidence type="ECO:0000256" key="9">
    <source>
        <dbReference type="ARBA" id="ARBA00022777"/>
    </source>
</evidence>
<dbReference type="PANTHER" id="PTHR45339:SF1">
    <property type="entry name" value="HYBRID SIGNAL TRANSDUCTION HISTIDINE KINASE J"/>
    <property type="match status" value="1"/>
</dbReference>
<dbReference type="InterPro" id="IPR008207">
    <property type="entry name" value="Sig_transdc_His_kin_Hpt_dom"/>
</dbReference>
<dbReference type="SMART" id="SM00073">
    <property type="entry name" value="HPT"/>
    <property type="match status" value="1"/>
</dbReference>
<dbReference type="PROSITE" id="PS50109">
    <property type="entry name" value="HIS_KIN"/>
    <property type="match status" value="1"/>
</dbReference>
<dbReference type="PRINTS" id="PR00344">
    <property type="entry name" value="BCTRLSENSOR"/>
</dbReference>
<comment type="catalytic activity">
    <reaction evidence="1">
        <text>ATP + protein L-histidine = ADP + protein N-phospho-L-histidine.</text>
        <dbReference type="EC" id="2.7.13.3"/>
    </reaction>
</comment>
<dbReference type="Pfam" id="PF02518">
    <property type="entry name" value="HATPase_c"/>
    <property type="match status" value="1"/>
</dbReference>
<dbReference type="CDD" id="cd00082">
    <property type="entry name" value="HisKA"/>
    <property type="match status" value="1"/>
</dbReference>
<evidence type="ECO:0000259" key="18">
    <source>
        <dbReference type="PROSITE" id="PS50109"/>
    </source>
</evidence>
<keyword evidence="6" id="KW-0808">Transferase</keyword>
<proteinExistence type="predicted"/>
<evidence type="ECO:0000313" key="23">
    <source>
        <dbReference type="Proteomes" id="UP001500320"/>
    </source>
</evidence>
<evidence type="ECO:0000256" key="6">
    <source>
        <dbReference type="ARBA" id="ARBA00022679"/>
    </source>
</evidence>
<dbReference type="CDD" id="cd00088">
    <property type="entry name" value="HPT"/>
    <property type="match status" value="1"/>
</dbReference>
<keyword evidence="11 17" id="KW-1133">Transmembrane helix</keyword>
<evidence type="ECO:0000259" key="21">
    <source>
        <dbReference type="PROSITE" id="PS50894"/>
    </source>
</evidence>
<evidence type="ECO:0000256" key="5">
    <source>
        <dbReference type="ARBA" id="ARBA00022553"/>
    </source>
</evidence>
<feature type="modified residue" description="4-aspartylphosphate" evidence="15">
    <location>
        <position position="736"/>
    </location>
</feature>
<evidence type="ECO:0000256" key="8">
    <source>
        <dbReference type="ARBA" id="ARBA00022741"/>
    </source>
</evidence>
<dbReference type="CDD" id="cd17546">
    <property type="entry name" value="REC_hyHK_CKI1_RcsC-like"/>
    <property type="match status" value="2"/>
</dbReference>
<dbReference type="SUPFAM" id="SSF47384">
    <property type="entry name" value="Homodimeric domain of signal transducing histidine kinase"/>
    <property type="match status" value="1"/>
</dbReference>
<feature type="compositionally biased region" description="Pro residues" evidence="16">
    <location>
        <begin position="847"/>
        <end position="857"/>
    </location>
</feature>
<evidence type="ECO:0000256" key="2">
    <source>
        <dbReference type="ARBA" id="ARBA00004651"/>
    </source>
</evidence>
<dbReference type="Pfam" id="PF01627">
    <property type="entry name" value="Hpt"/>
    <property type="match status" value="1"/>
</dbReference>
<dbReference type="Pfam" id="PF05227">
    <property type="entry name" value="CHASE3"/>
    <property type="match status" value="1"/>
</dbReference>
<keyword evidence="4" id="KW-1003">Cell membrane</keyword>
<dbReference type="PROSITE" id="PS50885">
    <property type="entry name" value="HAMP"/>
    <property type="match status" value="1"/>
</dbReference>
<dbReference type="InterPro" id="IPR036890">
    <property type="entry name" value="HATPase_C_sf"/>
</dbReference>
<dbReference type="SMART" id="SM00304">
    <property type="entry name" value="HAMP"/>
    <property type="match status" value="1"/>
</dbReference>
<dbReference type="Proteomes" id="UP001500320">
    <property type="component" value="Unassembled WGS sequence"/>
</dbReference>
<keyword evidence="5 15" id="KW-0597">Phosphoprotein</keyword>
<dbReference type="InterPro" id="IPR003661">
    <property type="entry name" value="HisK_dim/P_dom"/>
</dbReference>
<dbReference type="SMART" id="SM00448">
    <property type="entry name" value="REC"/>
    <property type="match status" value="2"/>
</dbReference>
<dbReference type="Gene3D" id="6.10.340.10">
    <property type="match status" value="1"/>
</dbReference>
<evidence type="ECO:0000256" key="17">
    <source>
        <dbReference type="SAM" id="Phobius"/>
    </source>
</evidence>
<feature type="domain" description="Response regulatory" evidence="19">
    <location>
        <begin position="687"/>
        <end position="803"/>
    </location>
</feature>
<dbReference type="InterPro" id="IPR011006">
    <property type="entry name" value="CheY-like_superfamily"/>
</dbReference>
<evidence type="ECO:0000256" key="7">
    <source>
        <dbReference type="ARBA" id="ARBA00022692"/>
    </source>
</evidence>
<keyword evidence="10" id="KW-0067">ATP-binding</keyword>
<feature type="region of interest" description="Disordered" evidence="16">
    <location>
        <begin position="1"/>
        <end position="23"/>
    </location>
</feature>
<keyword evidence="13 17" id="KW-0472">Membrane</keyword>
<evidence type="ECO:0000256" key="15">
    <source>
        <dbReference type="PROSITE-ProRule" id="PRU00169"/>
    </source>
</evidence>
<dbReference type="EMBL" id="BAAAUT010000026">
    <property type="protein sequence ID" value="GAA3140797.1"/>
    <property type="molecule type" value="Genomic_DNA"/>
</dbReference>
<feature type="modified residue" description="Phosphohistidine" evidence="14">
    <location>
        <position position="944"/>
    </location>
</feature>
<dbReference type="InterPro" id="IPR001789">
    <property type="entry name" value="Sig_transdc_resp-reg_receiver"/>
</dbReference>
<keyword evidence="7 17" id="KW-0812">Transmembrane</keyword>
<dbReference type="InterPro" id="IPR005467">
    <property type="entry name" value="His_kinase_dom"/>
</dbReference>
<dbReference type="Gene3D" id="3.40.50.2300">
    <property type="match status" value="2"/>
</dbReference>
<feature type="compositionally biased region" description="Low complexity" evidence="16">
    <location>
        <begin position="823"/>
        <end position="846"/>
    </location>
</feature>
<name>A0ABP6N9F3_9ACTN</name>
<dbReference type="Pfam" id="PF00512">
    <property type="entry name" value="HisKA"/>
    <property type="match status" value="1"/>
</dbReference>
<dbReference type="SUPFAM" id="SSF55874">
    <property type="entry name" value="ATPase domain of HSP90 chaperone/DNA topoisomerase II/histidine kinase"/>
    <property type="match status" value="1"/>
</dbReference>
<feature type="domain" description="Histidine kinase" evidence="18">
    <location>
        <begin position="296"/>
        <end position="520"/>
    </location>
</feature>
<evidence type="ECO:0000256" key="3">
    <source>
        <dbReference type="ARBA" id="ARBA00012438"/>
    </source>
</evidence>
<evidence type="ECO:0000256" key="12">
    <source>
        <dbReference type="ARBA" id="ARBA00023012"/>
    </source>
</evidence>
<accession>A0ABP6N9F3</accession>
<dbReference type="PANTHER" id="PTHR45339">
    <property type="entry name" value="HYBRID SIGNAL TRANSDUCTION HISTIDINE KINASE J"/>
    <property type="match status" value="1"/>
</dbReference>
<gene>
    <name evidence="22" type="ORF">GCM10010466_34790</name>
</gene>
<evidence type="ECO:0000256" key="16">
    <source>
        <dbReference type="SAM" id="MobiDB-lite"/>
    </source>
</evidence>
<dbReference type="SUPFAM" id="SSF47226">
    <property type="entry name" value="Histidine-containing phosphotransfer domain, HPT domain"/>
    <property type="match status" value="1"/>
</dbReference>
<dbReference type="InterPro" id="IPR007891">
    <property type="entry name" value="CHASE3"/>
</dbReference>
<keyword evidence="9" id="KW-0418">Kinase</keyword>
<evidence type="ECO:0000259" key="20">
    <source>
        <dbReference type="PROSITE" id="PS50885"/>
    </source>
</evidence>
<dbReference type="PROSITE" id="PS50110">
    <property type="entry name" value="RESPONSE_REGULATORY"/>
    <property type="match status" value="2"/>
</dbReference>
<dbReference type="EC" id="2.7.13.3" evidence="3"/>
<dbReference type="Gene3D" id="1.10.287.130">
    <property type="match status" value="1"/>
</dbReference>
<keyword evidence="23" id="KW-1185">Reference proteome</keyword>
<feature type="domain" description="HPt" evidence="21">
    <location>
        <begin position="905"/>
        <end position="1005"/>
    </location>
</feature>
<dbReference type="Gene3D" id="3.30.565.10">
    <property type="entry name" value="Histidine kinase-like ATPase, C-terminal domain"/>
    <property type="match status" value="1"/>
</dbReference>
<dbReference type="PROSITE" id="PS50894">
    <property type="entry name" value="HPT"/>
    <property type="match status" value="1"/>
</dbReference>
<dbReference type="Pfam" id="PF00072">
    <property type="entry name" value="Response_reg"/>
    <property type="match status" value="2"/>
</dbReference>
<dbReference type="SMART" id="SM00388">
    <property type="entry name" value="HisKA"/>
    <property type="match status" value="1"/>
</dbReference>
<organism evidence="22 23">
    <name type="scientific">Planomonospora alba</name>
    <dbReference type="NCBI Taxonomy" id="161354"/>
    <lineage>
        <taxon>Bacteria</taxon>
        <taxon>Bacillati</taxon>
        <taxon>Actinomycetota</taxon>
        <taxon>Actinomycetes</taxon>
        <taxon>Streptosporangiales</taxon>
        <taxon>Streptosporangiaceae</taxon>
        <taxon>Planomonospora</taxon>
    </lineage>
</organism>
<protein>
    <recommendedName>
        <fullName evidence="3">histidine kinase</fullName>
        <ecNumber evidence="3">2.7.13.3</ecNumber>
    </recommendedName>
</protein>
<dbReference type="InterPro" id="IPR003594">
    <property type="entry name" value="HATPase_dom"/>
</dbReference>
<evidence type="ECO:0000256" key="1">
    <source>
        <dbReference type="ARBA" id="ARBA00000085"/>
    </source>
</evidence>
<evidence type="ECO:0000256" key="14">
    <source>
        <dbReference type="PROSITE-ProRule" id="PRU00110"/>
    </source>
</evidence>
<dbReference type="InterPro" id="IPR036097">
    <property type="entry name" value="HisK_dim/P_sf"/>
</dbReference>
<reference evidence="23" key="1">
    <citation type="journal article" date="2019" name="Int. J. Syst. Evol. Microbiol.">
        <title>The Global Catalogue of Microorganisms (GCM) 10K type strain sequencing project: providing services to taxonomists for standard genome sequencing and annotation.</title>
        <authorList>
            <consortium name="The Broad Institute Genomics Platform"/>
            <consortium name="The Broad Institute Genome Sequencing Center for Infectious Disease"/>
            <person name="Wu L."/>
            <person name="Ma J."/>
        </authorList>
    </citation>
    <scope>NUCLEOTIDE SEQUENCE [LARGE SCALE GENOMIC DNA]</scope>
    <source>
        <strain evidence="23">JCM 9373</strain>
    </source>
</reference>
<evidence type="ECO:0000256" key="4">
    <source>
        <dbReference type="ARBA" id="ARBA00022475"/>
    </source>
</evidence>
<comment type="subcellular location">
    <subcellularLocation>
        <location evidence="2">Cell membrane</location>
        <topology evidence="2">Multi-pass membrane protein</topology>
    </subcellularLocation>
</comment>
<dbReference type="SMART" id="SM00387">
    <property type="entry name" value="HATPase_c"/>
    <property type="match status" value="1"/>
</dbReference>
<dbReference type="SUPFAM" id="SSF52172">
    <property type="entry name" value="CheY-like"/>
    <property type="match status" value="2"/>
</dbReference>
<keyword evidence="8" id="KW-0547">Nucleotide-binding</keyword>
<keyword evidence="12" id="KW-0902">Two-component regulatory system</keyword>
<feature type="domain" description="Response regulatory" evidence="19">
    <location>
        <begin position="540"/>
        <end position="655"/>
    </location>
</feature>
<dbReference type="RefSeq" id="WP_344860688.1">
    <property type="nucleotide sequence ID" value="NZ_BAAAUT010000026.1"/>
</dbReference>
<dbReference type="Gene3D" id="1.20.120.160">
    <property type="entry name" value="HPT domain"/>
    <property type="match status" value="1"/>
</dbReference>
<dbReference type="Pfam" id="PF00672">
    <property type="entry name" value="HAMP"/>
    <property type="match status" value="1"/>
</dbReference>
<dbReference type="CDD" id="cd16922">
    <property type="entry name" value="HATPase_EvgS-ArcB-TorS-like"/>
    <property type="match status" value="1"/>
</dbReference>
<evidence type="ECO:0000313" key="22">
    <source>
        <dbReference type="EMBL" id="GAA3140797.1"/>
    </source>
</evidence>
<feature type="compositionally biased region" description="Pro residues" evidence="16">
    <location>
        <begin position="1"/>
        <end position="10"/>
    </location>
</feature>
<feature type="domain" description="HAMP" evidence="20">
    <location>
        <begin position="229"/>
        <end position="281"/>
    </location>
</feature>
<dbReference type="InterPro" id="IPR004358">
    <property type="entry name" value="Sig_transdc_His_kin-like_C"/>
</dbReference>